<sequence>MSDGFFNVAVLFLDKALPGDWQANIYAPSSRTGRFTTPVIEPKLLVDGKGSQVTSIFMGSEDCPRWRQFVNYPVPLKGPDVPYENIRESSYGIRGLYLLFAAWIMETFAVVRQRAWIDAGFGGLRKIRFSIEDWEPWFVPEVFPKAGADPSGHAVDLGPERETTKRDAECAVDYPQARYYSAADYRRLYLAGELTPTDVARALLPLIRRDAKPPGKYSTAWFDSKEQIVLDAAAASTQRYREKRSLGPLDGVPTAVKDEFDMDGYTTCLGSRRDFTGPVLEDGSNRAWCVRKLEEAGAVIMGKTSMHEFGLDTPGNNPIYGTPTNPHNAQYYTGGSSSGTAYCVSAGLIPVGLGSDGGGSVRIPASMCGIFSLKPSHNRISCKPSQNHSNTCAVNGPIAADVESLTTLFEVLAQPHPTSPFPPMGRIRLEQGPGHPRVIGIPEAWFARATPAMQELCRGLIKRMVARHNYTVVPVEIPFLSHGQIAHAMTVLTDAATLLPETRGLTPGNRIMLALGRVTPATDYLLAQKLRRVLMEHLAWLWQQHPGMVLVTPTTSCAGWPILTAGELRYGISDGDRTLRTMEYVWLANFCGNPSITVPAGFVVPEGAPDAGQVASVDTPGKIPVGLMATGEWCAEEQLLQFAWQAERASADLRNRPPIWLDLVEEAKKLHKESEQ</sequence>
<proteinExistence type="inferred from homology"/>
<dbReference type="EMBL" id="JAQQPM010000008">
    <property type="protein sequence ID" value="KAK2074598.1"/>
    <property type="molecule type" value="Genomic_DNA"/>
</dbReference>
<dbReference type="PANTHER" id="PTHR11895:SF67">
    <property type="entry name" value="AMIDASE DOMAIN-CONTAINING PROTEIN"/>
    <property type="match status" value="1"/>
</dbReference>
<feature type="domain" description="Amidase" evidence="2">
    <location>
        <begin position="230"/>
        <end position="640"/>
    </location>
</feature>
<evidence type="ECO:0000256" key="1">
    <source>
        <dbReference type="ARBA" id="ARBA00009199"/>
    </source>
</evidence>
<dbReference type="GO" id="GO:0003824">
    <property type="term" value="F:catalytic activity"/>
    <property type="evidence" value="ECO:0007669"/>
    <property type="project" value="InterPro"/>
</dbReference>
<gene>
    <name evidence="3" type="ORF">P8C59_008793</name>
</gene>
<reference evidence="3" key="1">
    <citation type="journal article" date="2023" name="Mol. Plant Microbe Interact.">
        <title>Elucidating the Obligate Nature and Biological Capacity of an Invasive Fungal Corn Pathogen.</title>
        <authorList>
            <person name="MacCready J.S."/>
            <person name="Roggenkamp E.M."/>
            <person name="Gdanetz K."/>
            <person name="Chilvers M.I."/>
        </authorList>
    </citation>
    <scope>NUCLEOTIDE SEQUENCE</scope>
    <source>
        <strain evidence="3">PM02</strain>
    </source>
</reference>
<comment type="similarity">
    <text evidence="1">Belongs to the amidase family.</text>
</comment>
<dbReference type="SUPFAM" id="SSF75304">
    <property type="entry name" value="Amidase signature (AS) enzymes"/>
    <property type="match status" value="1"/>
</dbReference>
<dbReference type="PANTHER" id="PTHR11895">
    <property type="entry name" value="TRANSAMIDASE"/>
    <property type="match status" value="1"/>
</dbReference>
<dbReference type="InterPro" id="IPR036928">
    <property type="entry name" value="AS_sf"/>
</dbReference>
<organism evidence="3 4">
    <name type="scientific">Phyllachora maydis</name>
    <dbReference type="NCBI Taxonomy" id="1825666"/>
    <lineage>
        <taxon>Eukaryota</taxon>
        <taxon>Fungi</taxon>
        <taxon>Dikarya</taxon>
        <taxon>Ascomycota</taxon>
        <taxon>Pezizomycotina</taxon>
        <taxon>Sordariomycetes</taxon>
        <taxon>Sordariomycetidae</taxon>
        <taxon>Phyllachorales</taxon>
        <taxon>Phyllachoraceae</taxon>
        <taxon>Phyllachora</taxon>
    </lineage>
</organism>
<dbReference type="Proteomes" id="UP001217918">
    <property type="component" value="Unassembled WGS sequence"/>
</dbReference>
<keyword evidence="4" id="KW-1185">Reference proteome</keyword>
<dbReference type="InterPro" id="IPR020556">
    <property type="entry name" value="Amidase_CS"/>
</dbReference>
<comment type="caution">
    <text evidence="3">The sequence shown here is derived from an EMBL/GenBank/DDBJ whole genome shotgun (WGS) entry which is preliminary data.</text>
</comment>
<dbReference type="InterPro" id="IPR000120">
    <property type="entry name" value="Amidase"/>
</dbReference>
<evidence type="ECO:0000313" key="4">
    <source>
        <dbReference type="Proteomes" id="UP001217918"/>
    </source>
</evidence>
<dbReference type="Gene3D" id="3.90.1300.10">
    <property type="entry name" value="Amidase signature (AS) domain"/>
    <property type="match status" value="1"/>
</dbReference>
<name>A0AAD9MIV3_9PEZI</name>
<evidence type="ECO:0000313" key="3">
    <source>
        <dbReference type="EMBL" id="KAK2074598.1"/>
    </source>
</evidence>
<dbReference type="AlphaFoldDB" id="A0AAD9MIV3"/>
<accession>A0AAD9MIV3</accession>
<dbReference type="InterPro" id="IPR023631">
    <property type="entry name" value="Amidase_dom"/>
</dbReference>
<dbReference type="Pfam" id="PF01425">
    <property type="entry name" value="Amidase"/>
    <property type="match status" value="1"/>
</dbReference>
<dbReference type="PROSITE" id="PS00571">
    <property type="entry name" value="AMIDASES"/>
    <property type="match status" value="1"/>
</dbReference>
<evidence type="ECO:0000259" key="2">
    <source>
        <dbReference type="Pfam" id="PF01425"/>
    </source>
</evidence>
<protein>
    <recommendedName>
        <fullName evidence="2">Amidase domain-containing protein</fullName>
    </recommendedName>
</protein>